<accession>A0A0N8QR01</accession>
<evidence type="ECO:0000259" key="2">
    <source>
        <dbReference type="Pfam" id="PF02371"/>
    </source>
</evidence>
<evidence type="ECO:0000313" key="3">
    <source>
        <dbReference type="EMBL" id="RMM12006.1"/>
    </source>
</evidence>
<dbReference type="AlphaFoldDB" id="A0A0N8QR01"/>
<dbReference type="EMBL" id="RBOC01000055">
    <property type="protein sequence ID" value="RMM12006.1"/>
    <property type="molecule type" value="Genomic_DNA"/>
</dbReference>
<dbReference type="PANTHER" id="PTHR33055:SF3">
    <property type="entry name" value="PUTATIVE TRANSPOSASE FOR IS117-RELATED"/>
    <property type="match status" value="1"/>
</dbReference>
<dbReference type="Pfam" id="PF02371">
    <property type="entry name" value="Transposase_20"/>
    <property type="match status" value="1"/>
</dbReference>
<dbReference type="NCBIfam" id="NF033542">
    <property type="entry name" value="transpos_IS110"/>
    <property type="match status" value="1"/>
</dbReference>
<proteinExistence type="predicted"/>
<dbReference type="GO" id="GO:0006313">
    <property type="term" value="P:DNA transposition"/>
    <property type="evidence" value="ECO:0007669"/>
    <property type="project" value="InterPro"/>
</dbReference>
<protein>
    <submittedName>
        <fullName evidence="3">Uncharacterized protein</fullName>
    </submittedName>
</protein>
<dbReference type="Pfam" id="PF01548">
    <property type="entry name" value="DEDD_Tnp_IS110"/>
    <property type="match status" value="1"/>
</dbReference>
<comment type="caution">
    <text evidence="3">The sequence shown here is derived from an EMBL/GenBank/DDBJ whole genome shotgun (WGS) entry which is preliminary data.</text>
</comment>
<feature type="domain" description="Transposase IS110-like N-terminal" evidence="1">
    <location>
        <begin position="17"/>
        <end position="156"/>
    </location>
</feature>
<feature type="domain" description="Transposase IS116/IS110/IS902 C-terminal" evidence="2">
    <location>
        <begin position="223"/>
        <end position="301"/>
    </location>
</feature>
<evidence type="ECO:0000313" key="4">
    <source>
        <dbReference type="Proteomes" id="UP000278587"/>
    </source>
</evidence>
<evidence type="ECO:0000259" key="1">
    <source>
        <dbReference type="Pfam" id="PF01548"/>
    </source>
</evidence>
<sequence>MKVSNHAEECTMQPMPVGIDIAKHIIQVHYVDDQTGEVVNKPLKRDRFLAYFANRPSCLIGMEACGGAHHWARQLLGMGHQVKLMPGAYVKAFNLPHKNDMADAQAIWRAVQQPSRAVAVKSETQQAMLALHRIRSQLLKCKQMQGNALRGLIAEYGEIIGKGQAALNRRLPEILILLSERLPGALIDSLREQWHELDRLEERVVTIERRIRELSRADEAVKALVAIPGVGLLTATATAAVAAMGDPRAFSSGREFAAWAGLVPRQTGTGGKITLQGISKQGDRYLRKLFINGAHSVIQNAKDPGPWVRELQKRRPLNVAVVALANKMARTIWAVLAHDRPYQCPWTAVSAP</sequence>
<gene>
    <name evidence="3" type="ORF">ALQ84_00332</name>
</gene>
<dbReference type="InterPro" id="IPR047650">
    <property type="entry name" value="Transpos_IS110"/>
</dbReference>
<dbReference type="InterPro" id="IPR002525">
    <property type="entry name" value="Transp_IS110-like_N"/>
</dbReference>
<name>A0A0N8QR01_9PSED</name>
<dbReference type="InterPro" id="IPR003346">
    <property type="entry name" value="Transposase_20"/>
</dbReference>
<dbReference type="Proteomes" id="UP000278587">
    <property type="component" value="Unassembled WGS sequence"/>
</dbReference>
<dbReference type="PANTHER" id="PTHR33055">
    <property type="entry name" value="TRANSPOSASE FOR INSERTION SEQUENCE ELEMENT IS1111A"/>
    <property type="match status" value="1"/>
</dbReference>
<reference evidence="3 4" key="1">
    <citation type="submission" date="2018-08" db="EMBL/GenBank/DDBJ databases">
        <title>Recombination of ecologically and evolutionarily significant loci maintains genetic cohesion in the Pseudomonas syringae species complex.</title>
        <authorList>
            <person name="Dillon M."/>
            <person name="Thakur S."/>
            <person name="Almeida R.N.D."/>
            <person name="Weir B.S."/>
            <person name="Guttman D.S."/>
        </authorList>
    </citation>
    <scope>NUCLEOTIDE SEQUENCE [LARGE SCALE GENOMIC DNA]</scope>
    <source>
        <strain evidence="3 4">ICMP 4086</strain>
    </source>
</reference>
<dbReference type="GO" id="GO:0004803">
    <property type="term" value="F:transposase activity"/>
    <property type="evidence" value="ECO:0007669"/>
    <property type="project" value="InterPro"/>
</dbReference>
<organism evidence="3 4">
    <name type="scientific">Pseudomonas caricapapayae</name>
    <dbReference type="NCBI Taxonomy" id="46678"/>
    <lineage>
        <taxon>Bacteria</taxon>
        <taxon>Pseudomonadati</taxon>
        <taxon>Pseudomonadota</taxon>
        <taxon>Gammaproteobacteria</taxon>
        <taxon>Pseudomonadales</taxon>
        <taxon>Pseudomonadaceae</taxon>
        <taxon>Pseudomonas</taxon>
    </lineage>
</organism>
<dbReference type="GO" id="GO:0003677">
    <property type="term" value="F:DNA binding"/>
    <property type="evidence" value="ECO:0007669"/>
    <property type="project" value="InterPro"/>
</dbReference>